<keyword evidence="2" id="KW-0812">Transmembrane</keyword>
<comment type="caution">
    <text evidence="3">The sequence shown here is derived from an EMBL/GenBank/DDBJ whole genome shotgun (WGS) entry which is preliminary data.</text>
</comment>
<feature type="region of interest" description="Disordered" evidence="1">
    <location>
        <begin position="30"/>
        <end position="97"/>
    </location>
</feature>
<proteinExistence type="predicted"/>
<keyword evidence="2" id="KW-1133">Transmembrane helix</keyword>
<keyword evidence="2" id="KW-0472">Membrane</keyword>
<dbReference type="EMBL" id="CAJVPL010000182">
    <property type="protein sequence ID" value="CAG8461239.1"/>
    <property type="molecule type" value="Genomic_DNA"/>
</dbReference>
<sequence>MAIENINNNEPEMTEPTTSTINFDENIQLSHKQPDTNSDNSKISTITFDESIQLSHQQPDTNSDNSTTTVITISLDNTTQPEPEPDNLASPPPLSQDGVIQTLNEVRQASKTYVWTNVLYRWPLVFAYLAVIGLGVALWKTSTKFNH</sequence>
<keyword evidence="4" id="KW-1185">Reference proteome</keyword>
<feature type="compositionally biased region" description="Polar residues" evidence="1">
    <location>
        <begin position="30"/>
        <end position="81"/>
    </location>
</feature>
<feature type="transmembrane region" description="Helical" evidence="2">
    <location>
        <begin position="120"/>
        <end position="139"/>
    </location>
</feature>
<dbReference type="Proteomes" id="UP000789831">
    <property type="component" value="Unassembled WGS sequence"/>
</dbReference>
<evidence type="ECO:0000256" key="1">
    <source>
        <dbReference type="SAM" id="MobiDB-lite"/>
    </source>
</evidence>
<gene>
    <name evidence="3" type="ORF">AGERDE_LOCUS2262</name>
</gene>
<protein>
    <submittedName>
        <fullName evidence="3">11553_t:CDS:1</fullName>
    </submittedName>
</protein>
<accession>A0A9N8VNN6</accession>
<evidence type="ECO:0000256" key="2">
    <source>
        <dbReference type="SAM" id="Phobius"/>
    </source>
</evidence>
<dbReference type="AlphaFoldDB" id="A0A9N8VNN6"/>
<evidence type="ECO:0000313" key="3">
    <source>
        <dbReference type="EMBL" id="CAG8461239.1"/>
    </source>
</evidence>
<reference evidence="3" key="1">
    <citation type="submission" date="2021-06" db="EMBL/GenBank/DDBJ databases">
        <authorList>
            <person name="Kallberg Y."/>
            <person name="Tangrot J."/>
            <person name="Rosling A."/>
        </authorList>
    </citation>
    <scope>NUCLEOTIDE SEQUENCE</scope>
    <source>
        <strain evidence="3">MT106</strain>
    </source>
</reference>
<name>A0A9N8VNN6_9GLOM</name>
<organism evidence="3 4">
    <name type="scientific">Ambispora gerdemannii</name>
    <dbReference type="NCBI Taxonomy" id="144530"/>
    <lineage>
        <taxon>Eukaryota</taxon>
        <taxon>Fungi</taxon>
        <taxon>Fungi incertae sedis</taxon>
        <taxon>Mucoromycota</taxon>
        <taxon>Glomeromycotina</taxon>
        <taxon>Glomeromycetes</taxon>
        <taxon>Archaeosporales</taxon>
        <taxon>Ambisporaceae</taxon>
        <taxon>Ambispora</taxon>
    </lineage>
</organism>
<evidence type="ECO:0000313" key="4">
    <source>
        <dbReference type="Proteomes" id="UP000789831"/>
    </source>
</evidence>